<keyword evidence="2" id="KW-1185">Reference proteome</keyword>
<organism evidence="1 2">
    <name type="scientific">Nocardioides daeguensis</name>
    <dbReference type="NCBI Taxonomy" id="908359"/>
    <lineage>
        <taxon>Bacteria</taxon>
        <taxon>Bacillati</taxon>
        <taxon>Actinomycetota</taxon>
        <taxon>Actinomycetes</taxon>
        <taxon>Propionibacteriales</taxon>
        <taxon>Nocardioidaceae</taxon>
        <taxon>Nocardioides</taxon>
    </lineage>
</organism>
<dbReference type="Proteomes" id="UP001500301">
    <property type="component" value="Unassembled WGS sequence"/>
</dbReference>
<comment type="caution">
    <text evidence="1">The sequence shown here is derived from an EMBL/GenBank/DDBJ whole genome shotgun (WGS) entry which is preliminary data.</text>
</comment>
<gene>
    <name evidence="1" type="ORF">GCM10022263_28040</name>
</gene>
<protein>
    <recommendedName>
        <fullName evidence="3">DksA C4-type domain-containing protein</fullName>
    </recommendedName>
</protein>
<accession>A0ABP6VQT0</accession>
<dbReference type="EMBL" id="BAABBB010000015">
    <property type="protein sequence ID" value="GAA3538923.1"/>
    <property type="molecule type" value="Genomic_DNA"/>
</dbReference>
<evidence type="ECO:0000313" key="1">
    <source>
        <dbReference type="EMBL" id="GAA3538923.1"/>
    </source>
</evidence>
<proteinExistence type="predicted"/>
<sequence>MNDETDQNQETPAGESRAWFECDDGWGSLIADLEAKLHVLSPDYTISQVKDKFGGLRYYANAGDVDAESSKRFYDLIHEAENKSFEICECCGQPARLSRRGRHGWMKTLCSTCAAKMNFEPVRSAGSETS</sequence>
<dbReference type="RefSeq" id="WP_218235359.1">
    <property type="nucleotide sequence ID" value="NZ_BAABBB010000015.1"/>
</dbReference>
<evidence type="ECO:0008006" key="3">
    <source>
        <dbReference type="Google" id="ProtNLM"/>
    </source>
</evidence>
<evidence type="ECO:0000313" key="2">
    <source>
        <dbReference type="Proteomes" id="UP001500301"/>
    </source>
</evidence>
<name>A0ABP6VQT0_9ACTN</name>
<reference evidence="2" key="1">
    <citation type="journal article" date="2019" name="Int. J. Syst. Evol. Microbiol.">
        <title>The Global Catalogue of Microorganisms (GCM) 10K type strain sequencing project: providing services to taxonomists for standard genome sequencing and annotation.</title>
        <authorList>
            <consortium name="The Broad Institute Genomics Platform"/>
            <consortium name="The Broad Institute Genome Sequencing Center for Infectious Disease"/>
            <person name="Wu L."/>
            <person name="Ma J."/>
        </authorList>
    </citation>
    <scope>NUCLEOTIDE SEQUENCE [LARGE SCALE GENOMIC DNA]</scope>
    <source>
        <strain evidence="2">JCM 17460</strain>
    </source>
</reference>